<gene>
    <name evidence="2" type="ORF">ACFOM9_12190</name>
</gene>
<evidence type="ECO:0000256" key="1">
    <source>
        <dbReference type="SAM" id="MobiDB-lite"/>
    </source>
</evidence>
<accession>A0ABV7UUZ8</accession>
<protein>
    <recommendedName>
        <fullName evidence="4">DUF4124 domain-containing protein</fullName>
    </recommendedName>
</protein>
<organism evidence="2 3">
    <name type="scientific">Luteimonas notoginsengisoli</name>
    <dbReference type="NCBI Taxonomy" id="1578200"/>
    <lineage>
        <taxon>Bacteria</taxon>
        <taxon>Pseudomonadati</taxon>
        <taxon>Pseudomonadota</taxon>
        <taxon>Gammaproteobacteria</taxon>
        <taxon>Lysobacterales</taxon>
        <taxon>Lysobacteraceae</taxon>
        <taxon>Luteimonas</taxon>
    </lineage>
</organism>
<dbReference type="EMBL" id="JBHRYF010000009">
    <property type="protein sequence ID" value="MFC3660830.1"/>
    <property type="molecule type" value="Genomic_DNA"/>
</dbReference>
<sequence>MTSERGKLRQADARSPDTDARKSRLPETIASPDAAHLFEPRPGTVTVRKHPFLLLLLLGACFCADSQTLHQCSGRSGTTAYRSGACLAGERLVAVRDIEVEIAPDPVSQDAPVRVGSHGRSRRATQPGRVRPARATRRSSCSSRNKSTVDPCTREKRARDGFQRRRGIKVTMAELSRWNHRVYDACK</sequence>
<keyword evidence="3" id="KW-1185">Reference proteome</keyword>
<dbReference type="Proteomes" id="UP001595724">
    <property type="component" value="Unassembled WGS sequence"/>
</dbReference>
<feature type="compositionally biased region" description="Basic and acidic residues" evidence="1">
    <location>
        <begin position="1"/>
        <end position="25"/>
    </location>
</feature>
<name>A0ABV7UUZ8_9GAMM</name>
<dbReference type="RefSeq" id="WP_386711108.1">
    <property type="nucleotide sequence ID" value="NZ_JBHRYF010000009.1"/>
</dbReference>
<reference evidence="3" key="1">
    <citation type="journal article" date="2019" name="Int. J. Syst. Evol. Microbiol.">
        <title>The Global Catalogue of Microorganisms (GCM) 10K type strain sequencing project: providing services to taxonomists for standard genome sequencing and annotation.</title>
        <authorList>
            <consortium name="The Broad Institute Genomics Platform"/>
            <consortium name="The Broad Institute Genome Sequencing Center for Infectious Disease"/>
            <person name="Wu L."/>
            <person name="Ma J."/>
        </authorList>
    </citation>
    <scope>NUCLEOTIDE SEQUENCE [LARGE SCALE GENOMIC DNA]</scope>
    <source>
        <strain evidence="3">KCTC 42211</strain>
    </source>
</reference>
<feature type="region of interest" description="Disordered" evidence="1">
    <location>
        <begin position="1"/>
        <end position="39"/>
    </location>
</feature>
<evidence type="ECO:0008006" key="4">
    <source>
        <dbReference type="Google" id="ProtNLM"/>
    </source>
</evidence>
<evidence type="ECO:0000313" key="2">
    <source>
        <dbReference type="EMBL" id="MFC3660830.1"/>
    </source>
</evidence>
<proteinExistence type="predicted"/>
<evidence type="ECO:0000313" key="3">
    <source>
        <dbReference type="Proteomes" id="UP001595724"/>
    </source>
</evidence>
<comment type="caution">
    <text evidence="2">The sequence shown here is derived from an EMBL/GenBank/DDBJ whole genome shotgun (WGS) entry which is preliminary data.</text>
</comment>
<feature type="region of interest" description="Disordered" evidence="1">
    <location>
        <begin position="108"/>
        <end position="160"/>
    </location>
</feature>